<dbReference type="SUPFAM" id="SSF51735">
    <property type="entry name" value="NAD(P)-binding Rossmann-fold domains"/>
    <property type="match status" value="1"/>
</dbReference>
<dbReference type="GeneID" id="54291226"/>
<dbReference type="RefSeq" id="XP_033383799.1">
    <property type="nucleotide sequence ID" value="XM_033533829.1"/>
</dbReference>
<accession>A0A6A5XRY7</accession>
<keyword evidence="5" id="KW-1185">Reference proteome</keyword>
<dbReference type="InterPro" id="IPR051164">
    <property type="entry name" value="NmrA-like_oxidored"/>
</dbReference>
<dbReference type="PANTHER" id="PTHR42748">
    <property type="entry name" value="NITROGEN METABOLITE REPRESSION PROTEIN NMRA FAMILY MEMBER"/>
    <property type="match status" value="1"/>
</dbReference>
<evidence type="ECO:0000259" key="3">
    <source>
        <dbReference type="Pfam" id="PF05368"/>
    </source>
</evidence>
<dbReference type="InterPro" id="IPR008030">
    <property type="entry name" value="NmrA-like"/>
</dbReference>
<dbReference type="Gene3D" id="3.40.50.720">
    <property type="entry name" value="NAD(P)-binding Rossmann-like Domain"/>
    <property type="match status" value="1"/>
</dbReference>
<dbReference type="CDD" id="cd05251">
    <property type="entry name" value="NmrA_like_SDR_a"/>
    <property type="match status" value="1"/>
</dbReference>
<proteinExistence type="inferred from homology"/>
<evidence type="ECO:0000256" key="2">
    <source>
        <dbReference type="ARBA" id="ARBA00022857"/>
    </source>
</evidence>
<dbReference type="OrthoDB" id="3358371at2759"/>
<name>A0A6A5XRY7_9PLEO</name>
<dbReference type="GO" id="GO:0005634">
    <property type="term" value="C:nucleus"/>
    <property type="evidence" value="ECO:0007669"/>
    <property type="project" value="TreeGrafter"/>
</dbReference>
<reference evidence="4" key="1">
    <citation type="journal article" date="2020" name="Stud. Mycol.">
        <title>101 Dothideomycetes genomes: a test case for predicting lifestyles and emergence of pathogens.</title>
        <authorList>
            <person name="Haridas S."/>
            <person name="Albert R."/>
            <person name="Binder M."/>
            <person name="Bloem J."/>
            <person name="Labutti K."/>
            <person name="Salamov A."/>
            <person name="Andreopoulos B."/>
            <person name="Baker S."/>
            <person name="Barry K."/>
            <person name="Bills G."/>
            <person name="Bluhm B."/>
            <person name="Cannon C."/>
            <person name="Castanera R."/>
            <person name="Culley D."/>
            <person name="Daum C."/>
            <person name="Ezra D."/>
            <person name="Gonzalez J."/>
            <person name="Henrissat B."/>
            <person name="Kuo A."/>
            <person name="Liang C."/>
            <person name="Lipzen A."/>
            <person name="Lutzoni F."/>
            <person name="Magnuson J."/>
            <person name="Mondo S."/>
            <person name="Nolan M."/>
            <person name="Ohm R."/>
            <person name="Pangilinan J."/>
            <person name="Park H.-J."/>
            <person name="Ramirez L."/>
            <person name="Alfaro M."/>
            <person name="Sun H."/>
            <person name="Tritt A."/>
            <person name="Yoshinaga Y."/>
            <person name="Zwiers L.-H."/>
            <person name="Turgeon B."/>
            <person name="Goodwin S."/>
            <person name="Spatafora J."/>
            <person name="Crous P."/>
            <person name="Grigoriev I."/>
        </authorList>
    </citation>
    <scope>NUCLEOTIDE SEQUENCE</scope>
    <source>
        <strain evidence="4">CBS 175.79</strain>
    </source>
</reference>
<evidence type="ECO:0000256" key="1">
    <source>
        <dbReference type="ARBA" id="ARBA00006328"/>
    </source>
</evidence>
<feature type="domain" description="NmrA-like" evidence="3">
    <location>
        <begin position="3"/>
        <end position="302"/>
    </location>
</feature>
<sequence>MSTKTIAIIGITGNQGASVADTFLSLPGWHVRGISRDPSQPSALEWVSKGAEVVPGNLDDPASLEAAFTGAHVVFGYTDFMTHMRDPAVHERAAREGRGANEVAYEREVAQGKRLVDAVAAVDGSAGGKVLERFVLSTLSSTKKWSKGKYTRNLHFDGKWEAVEYLREKHPSVTEKTSFLQMGMFAGNWKAFVGGAPQKQEDGSYQLGYPLGGDVKFPMVDPRADTGVFVKALVEVAPGKNLVGAGNAITWNEWSQLWGKHHGVACTYAKTDPKELETHYGSFGQELADMFAYMEEFGYDGGDPEVVYPWDLGVDVPVTTMEEHIRKEDWSPIL</sequence>
<evidence type="ECO:0000313" key="5">
    <source>
        <dbReference type="Proteomes" id="UP000799778"/>
    </source>
</evidence>
<dbReference type="AlphaFoldDB" id="A0A6A5XRY7"/>
<dbReference type="PANTHER" id="PTHR42748:SF26">
    <property type="entry name" value="NMRA-LIKE DOMAIN-CONTAINING PROTEIN"/>
    <property type="match status" value="1"/>
</dbReference>
<gene>
    <name evidence="4" type="ORF">BU24DRAFT_491702</name>
</gene>
<dbReference type="Pfam" id="PF05368">
    <property type="entry name" value="NmrA"/>
    <property type="match status" value="1"/>
</dbReference>
<keyword evidence="2" id="KW-0521">NADP</keyword>
<dbReference type="Proteomes" id="UP000799778">
    <property type="component" value="Unassembled WGS sequence"/>
</dbReference>
<dbReference type="Gene3D" id="3.90.25.10">
    <property type="entry name" value="UDP-galactose 4-epimerase, domain 1"/>
    <property type="match status" value="1"/>
</dbReference>
<protein>
    <submittedName>
        <fullName evidence="4">NAD(P)-binding protein</fullName>
    </submittedName>
</protein>
<evidence type="ECO:0000313" key="4">
    <source>
        <dbReference type="EMBL" id="KAF2015460.1"/>
    </source>
</evidence>
<dbReference type="InterPro" id="IPR036291">
    <property type="entry name" value="NAD(P)-bd_dom_sf"/>
</dbReference>
<comment type="similarity">
    <text evidence="1">Belongs to the NmrA-type oxidoreductase family.</text>
</comment>
<organism evidence="4 5">
    <name type="scientific">Aaosphaeria arxii CBS 175.79</name>
    <dbReference type="NCBI Taxonomy" id="1450172"/>
    <lineage>
        <taxon>Eukaryota</taxon>
        <taxon>Fungi</taxon>
        <taxon>Dikarya</taxon>
        <taxon>Ascomycota</taxon>
        <taxon>Pezizomycotina</taxon>
        <taxon>Dothideomycetes</taxon>
        <taxon>Pleosporomycetidae</taxon>
        <taxon>Pleosporales</taxon>
        <taxon>Pleosporales incertae sedis</taxon>
        <taxon>Aaosphaeria</taxon>
    </lineage>
</organism>
<dbReference type="EMBL" id="ML978069">
    <property type="protein sequence ID" value="KAF2015460.1"/>
    <property type="molecule type" value="Genomic_DNA"/>
</dbReference>